<feature type="domain" description="UPF0261" evidence="1">
    <location>
        <begin position="79"/>
        <end position="230"/>
    </location>
</feature>
<dbReference type="PANTHER" id="PTHR31862:SF1">
    <property type="entry name" value="UPF0261 DOMAIN PROTEIN (AFU_ORTHOLOGUE AFUA_1G10120)"/>
    <property type="match status" value="1"/>
</dbReference>
<sequence length="231" mass="24831">MADRTYVIKLSEFSVLLLRPIRSSTSSDSCPIQSSTHSPTTLLLFSNVGQAPTLLPDDRGKAIAIMSKALEHLLKKAHEDGVVAGVIGIGGSGGTSLISSALRILLIGVPKGVLDITTTEVADYLVGGTMACEDSCFDAIIEKRIPLVLTVGALDMVNFGAKDTIPSKFQQRKIHEHNKQVSLMRTTPDENKGFAEFIANKLNKSSSKICICLPQKDISALDVQGMPFYDL</sequence>
<reference evidence="2 3" key="1">
    <citation type="journal article" date="2016" name="G3 (Bethesda)">
        <title>First Draft Assembly and Annotation of the Genome of a California Endemic Oak Quercus lobata Nee (Fagaceae).</title>
        <authorList>
            <person name="Sork V.L."/>
            <person name="Fitz-Gibbon S.T."/>
            <person name="Puiu D."/>
            <person name="Crepeau M."/>
            <person name="Gugger P.F."/>
            <person name="Sherman R."/>
            <person name="Stevens K."/>
            <person name="Langley C.H."/>
            <person name="Pellegrini M."/>
            <person name="Salzberg S.L."/>
        </authorList>
    </citation>
    <scope>NUCLEOTIDE SEQUENCE [LARGE SCALE GENOMIC DNA]</scope>
    <source>
        <strain evidence="2 3">cv. SW786</strain>
    </source>
</reference>
<organism evidence="2 3">
    <name type="scientific">Quercus lobata</name>
    <name type="common">Valley oak</name>
    <dbReference type="NCBI Taxonomy" id="97700"/>
    <lineage>
        <taxon>Eukaryota</taxon>
        <taxon>Viridiplantae</taxon>
        <taxon>Streptophyta</taxon>
        <taxon>Embryophyta</taxon>
        <taxon>Tracheophyta</taxon>
        <taxon>Spermatophyta</taxon>
        <taxon>Magnoliopsida</taxon>
        <taxon>eudicotyledons</taxon>
        <taxon>Gunneridae</taxon>
        <taxon>Pentapetalae</taxon>
        <taxon>rosids</taxon>
        <taxon>fabids</taxon>
        <taxon>Fagales</taxon>
        <taxon>Fagaceae</taxon>
        <taxon>Quercus</taxon>
    </lineage>
</organism>
<protein>
    <recommendedName>
        <fullName evidence="1">UPF0261 domain-containing protein</fullName>
    </recommendedName>
</protein>
<keyword evidence="3" id="KW-1185">Reference proteome</keyword>
<dbReference type="PANTHER" id="PTHR31862">
    <property type="entry name" value="UPF0261 DOMAIN PROTEIN (AFU_ORTHOLOGUE AFUA_1G10120)"/>
    <property type="match status" value="1"/>
</dbReference>
<evidence type="ECO:0000313" key="2">
    <source>
        <dbReference type="EnsemblPlants" id="QL03p066021:mrna"/>
    </source>
</evidence>
<accession>A0A7N2LBA3</accession>
<evidence type="ECO:0000259" key="1">
    <source>
        <dbReference type="Pfam" id="PF23189"/>
    </source>
</evidence>
<dbReference type="Proteomes" id="UP000594261">
    <property type="component" value="Chromosome 3"/>
</dbReference>
<dbReference type="EMBL" id="LRBV02000003">
    <property type="status" value="NOT_ANNOTATED_CDS"/>
    <property type="molecule type" value="Genomic_DNA"/>
</dbReference>
<dbReference type="InterPro" id="IPR051353">
    <property type="entry name" value="Tobamovirus_resist_UPF0261"/>
</dbReference>
<dbReference type="InParanoid" id="A0A7N2LBA3"/>
<dbReference type="AlphaFoldDB" id="A0A7N2LBA3"/>
<evidence type="ECO:0000313" key="3">
    <source>
        <dbReference type="Proteomes" id="UP000594261"/>
    </source>
</evidence>
<proteinExistence type="predicted"/>
<dbReference type="Pfam" id="PF23189">
    <property type="entry name" value="UPF0261_C"/>
    <property type="match status" value="1"/>
</dbReference>
<dbReference type="InterPro" id="IPR056778">
    <property type="entry name" value="UPF0261_C"/>
</dbReference>
<dbReference type="Gene3D" id="3.40.50.12030">
    <property type="entry name" value="Uncharacterised protein family UPF0261, NC domain"/>
    <property type="match status" value="1"/>
</dbReference>
<reference evidence="2" key="2">
    <citation type="submission" date="2021-01" db="UniProtKB">
        <authorList>
            <consortium name="EnsemblPlants"/>
        </authorList>
    </citation>
    <scope>IDENTIFICATION</scope>
</reference>
<dbReference type="Gramene" id="QL03p066021:mrna">
    <property type="protein sequence ID" value="QL03p066021:mrna"/>
    <property type="gene ID" value="QL03p066021"/>
</dbReference>
<name>A0A7N2LBA3_QUELO</name>
<dbReference type="EnsemblPlants" id="QL03p066021:mrna">
    <property type="protein sequence ID" value="QL03p066021:mrna"/>
    <property type="gene ID" value="QL03p066021"/>
</dbReference>